<organism evidence="2 3">
    <name type="scientific">Sinorhizobium chiapasense</name>
    <dbReference type="NCBI Taxonomy" id="501572"/>
    <lineage>
        <taxon>Bacteria</taxon>
        <taxon>Pseudomonadati</taxon>
        <taxon>Pseudomonadota</taxon>
        <taxon>Alphaproteobacteria</taxon>
        <taxon>Hyphomicrobiales</taxon>
        <taxon>Rhizobiaceae</taxon>
        <taxon>Sinorhizobium/Ensifer group</taxon>
        <taxon>Sinorhizobium</taxon>
    </lineage>
</organism>
<dbReference type="RefSeq" id="WP_331374800.1">
    <property type="nucleotide sequence ID" value="NZ_CP133148.1"/>
</dbReference>
<accession>A0ABZ2BHQ3</accession>
<feature type="domain" description="Immunity MXAN-0049 protein" evidence="1">
    <location>
        <begin position="56"/>
        <end position="194"/>
    </location>
</feature>
<dbReference type="InterPro" id="IPR012433">
    <property type="entry name" value="Imm11"/>
</dbReference>
<proteinExistence type="predicted"/>
<reference evidence="2" key="1">
    <citation type="submission" date="2023-08" db="EMBL/GenBank/DDBJ databases">
        <title>Complete genome sequence of Sinorhizobium chiapanecum ITTG S70 isolated from Acaciella angustissima nodules in Chiapas-Mexico.</title>
        <authorList>
            <person name="Rincon-Rosales R."/>
            <person name="Rogel M.A."/>
            <person name="Rincon-Medina C.I."/>
            <person name="Guerrero G."/>
            <person name="Manzano-Gomez L.A."/>
            <person name="Lopez-Lopez A."/>
            <person name="Rincon Molina F.A."/>
            <person name="Martinez-Romero E."/>
        </authorList>
    </citation>
    <scope>NUCLEOTIDE SEQUENCE</scope>
    <source>
        <strain evidence="2">ITTG S70</strain>
    </source>
</reference>
<evidence type="ECO:0000259" key="1">
    <source>
        <dbReference type="Pfam" id="PF07791"/>
    </source>
</evidence>
<evidence type="ECO:0000313" key="3">
    <source>
        <dbReference type="Proteomes" id="UP001432360"/>
    </source>
</evidence>
<dbReference type="Proteomes" id="UP001432360">
    <property type="component" value="Chromosome"/>
</dbReference>
<protein>
    <recommendedName>
        <fullName evidence="1">Immunity MXAN-0049 protein domain-containing protein</fullName>
    </recommendedName>
</protein>
<name>A0ABZ2BHQ3_9HYPH</name>
<evidence type="ECO:0000313" key="2">
    <source>
        <dbReference type="EMBL" id="WVT05725.1"/>
    </source>
</evidence>
<dbReference type="Pfam" id="PF07791">
    <property type="entry name" value="Imm11"/>
    <property type="match status" value="1"/>
</dbReference>
<keyword evidence="3" id="KW-1185">Reference proteome</keyword>
<gene>
    <name evidence="2" type="ORF">RB548_10165</name>
</gene>
<dbReference type="EMBL" id="CP133148">
    <property type="protein sequence ID" value="WVT05725.1"/>
    <property type="molecule type" value="Genomic_DNA"/>
</dbReference>
<sequence>MAWKIGFDYVSAQPDFSIDKHNNGTEPWGFGWSWGAGRSLVGHPVPTSATQTDSNTLVDVFPMPGFACVSERFRTIVEAFEPGVHEFFPILLKSRKGAPHEEPYFLINVCQRFDSILVKGISLEWGRRVAGGLEGMPYLSRMGTKPPLPVSRTTIAGRHLWLNYWVWEGGGIMVSDQLRSALMDAKIRRLKFKEPRAEHFDEVDTPFDYRGQVPHIVDWMEKNRPATMFERDPDWVKTYMPHWLH</sequence>